<reference evidence="3" key="1">
    <citation type="journal article" date="2023" name="Int. J. Syst. Evol. Microbiol.">
        <title>Mesoterricola silvestris gen. nov., sp. nov., Mesoterricola sediminis sp. nov., Geothrix oryzae sp. nov., Geothrix edaphica sp. nov., Geothrix rubra sp. nov., and Geothrix limicola sp. nov., six novel members of Acidobacteriota isolated from soils.</title>
        <authorList>
            <person name="Itoh H."/>
            <person name="Sugisawa Y."/>
            <person name="Mise K."/>
            <person name="Xu Z."/>
            <person name="Kuniyasu M."/>
            <person name="Ushijima N."/>
            <person name="Kawano K."/>
            <person name="Kobayashi E."/>
            <person name="Shiratori Y."/>
            <person name="Masuda Y."/>
            <person name="Senoo K."/>
        </authorList>
    </citation>
    <scope>NUCLEOTIDE SEQUENCE [LARGE SCALE GENOMIC DNA]</scope>
    <source>
        <strain evidence="3">Red222</strain>
    </source>
</reference>
<dbReference type="Pfam" id="PF01041">
    <property type="entry name" value="DegT_DnrJ_EryC1"/>
    <property type="match status" value="1"/>
</dbReference>
<name>A0ABM8DTV0_9BACT</name>
<keyword evidence="2" id="KW-0808">Transferase</keyword>
<gene>
    <name evidence="2" type="primary">epsN</name>
    <name evidence="2" type="ORF">GETHOR_25600</name>
</gene>
<accession>A0ABM8DTV0</accession>
<dbReference type="Gene3D" id="3.40.640.10">
    <property type="entry name" value="Type I PLP-dependent aspartate aminotransferase-like (Major domain)"/>
    <property type="match status" value="1"/>
</dbReference>
<dbReference type="InterPro" id="IPR015421">
    <property type="entry name" value="PyrdxlP-dep_Trfase_major"/>
</dbReference>
<evidence type="ECO:0000313" key="2">
    <source>
        <dbReference type="EMBL" id="BDU70459.1"/>
    </source>
</evidence>
<dbReference type="SUPFAM" id="SSF53383">
    <property type="entry name" value="PLP-dependent transferases"/>
    <property type="match status" value="1"/>
</dbReference>
<organism evidence="2 3">
    <name type="scientific">Geothrix oryzae</name>
    <dbReference type="NCBI Taxonomy" id="2927975"/>
    <lineage>
        <taxon>Bacteria</taxon>
        <taxon>Pseudomonadati</taxon>
        <taxon>Acidobacteriota</taxon>
        <taxon>Holophagae</taxon>
        <taxon>Holophagales</taxon>
        <taxon>Holophagaceae</taxon>
        <taxon>Geothrix</taxon>
    </lineage>
</organism>
<evidence type="ECO:0000313" key="3">
    <source>
        <dbReference type="Proteomes" id="UP001242010"/>
    </source>
</evidence>
<dbReference type="InterPro" id="IPR000653">
    <property type="entry name" value="DegT/StrS_aminotransferase"/>
</dbReference>
<dbReference type="InterPro" id="IPR015424">
    <property type="entry name" value="PyrdxlP-dep_Trfase"/>
</dbReference>
<dbReference type="PIRSF" id="PIRSF000390">
    <property type="entry name" value="PLP_StrS"/>
    <property type="match status" value="1"/>
</dbReference>
<dbReference type="InterPro" id="IPR015422">
    <property type="entry name" value="PyrdxlP-dep_Trfase_small"/>
</dbReference>
<sequence length="374" mass="40679">MIALAEPNLSGNESEYIRQCMDTNFVSSVGPFVPRFEEAFAQFVGTPHAVAVSNGTAAIHMALILAGVGPGDEVIVSDFTFAASGNPIFYQGGTPILVDSEFDTWNLEPGLVVEELDRRARLGLRMPKVVLAVHILGYPARIEAIADACDRHGVWLIEDAAEALGARYTDGPYKGRQVGTIGRIGCFSFNGNKIMTTGGGGMLVSSDAALAQRAKYLITQAKLPGYAYFHNEVGYNYRLTNLAAALGVAQLERLDAFLDKKADIARTYDEAFQGLEGLRCPPRPTGLTPTFWLYSVMFSRPWEQPLEQLLKRGVQTRPLWTALHLMPPYQGVPLLGSGKVSESLCSFGLSLPCSTSLSKKDQAMVIEAVREILK</sequence>
<dbReference type="PANTHER" id="PTHR30244:SF30">
    <property type="entry name" value="BLR5990 PROTEIN"/>
    <property type="match status" value="1"/>
</dbReference>
<keyword evidence="1" id="KW-0663">Pyridoxal phosphate</keyword>
<dbReference type="PANTHER" id="PTHR30244">
    <property type="entry name" value="TRANSAMINASE"/>
    <property type="match status" value="1"/>
</dbReference>
<keyword evidence="3" id="KW-1185">Reference proteome</keyword>
<dbReference type="CDD" id="cd00616">
    <property type="entry name" value="AHBA_syn"/>
    <property type="match status" value="1"/>
</dbReference>
<dbReference type="EMBL" id="AP027079">
    <property type="protein sequence ID" value="BDU70459.1"/>
    <property type="molecule type" value="Genomic_DNA"/>
</dbReference>
<comment type="similarity">
    <text evidence="1">Belongs to the DegT/DnrJ/EryC1 family.</text>
</comment>
<proteinExistence type="inferred from homology"/>
<dbReference type="Gene3D" id="3.90.1150.10">
    <property type="entry name" value="Aspartate Aminotransferase, domain 1"/>
    <property type="match status" value="1"/>
</dbReference>
<dbReference type="Proteomes" id="UP001242010">
    <property type="component" value="Chromosome"/>
</dbReference>
<dbReference type="GO" id="GO:0008483">
    <property type="term" value="F:transaminase activity"/>
    <property type="evidence" value="ECO:0007669"/>
    <property type="project" value="UniProtKB-KW"/>
</dbReference>
<protein>
    <submittedName>
        <fullName evidence="2">Pyridoxal phosphate-dependent aminotransferase EpsN</fullName>
    </submittedName>
</protein>
<keyword evidence="2" id="KW-0032">Aminotransferase</keyword>
<evidence type="ECO:0000256" key="1">
    <source>
        <dbReference type="RuleBase" id="RU004508"/>
    </source>
</evidence>